<dbReference type="GO" id="GO:0005829">
    <property type="term" value="C:cytosol"/>
    <property type="evidence" value="ECO:0007669"/>
    <property type="project" value="TreeGrafter"/>
</dbReference>
<protein>
    <submittedName>
        <fullName evidence="2">Autoinducer 2-degrading protein</fullName>
    </submittedName>
</protein>
<dbReference type="AlphaFoldDB" id="A0A7X0U0E5"/>
<dbReference type="GO" id="GO:0016491">
    <property type="term" value="F:oxidoreductase activity"/>
    <property type="evidence" value="ECO:0007669"/>
    <property type="project" value="TreeGrafter"/>
</dbReference>
<comment type="caution">
    <text evidence="2">The sequence shown here is derived from an EMBL/GenBank/DDBJ whole genome shotgun (WGS) entry which is preliminary data.</text>
</comment>
<sequence length="101" mass="11854">MFVVIVHLQVRPGRLDAFRQGIETNARASRQEPGCLRFDVLRSEEDPHRFILYEIYRDQAAFFTEHRAAPHYAAWRRVAEECVTEHRNTFCHPVSLQGQDS</sequence>
<dbReference type="PANTHER" id="PTHR33336">
    <property type="entry name" value="QUINOL MONOOXYGENASE YGIN-RELATED"/>
    <property type="match status" value="1"/>
</dbReference>
<dbReference type="InterPro" id="IPR050744">
    <property type="entry name" value="AI-2_Isomerase_LsrG"/>
</dbReference>
<dbReference type="Proteomes" id="UP000565579">
    <property type="component" value="Unassembled WGS sequence"/>
</dbReference>
<evidence type="ECO:0000259" key="1">
    <source>
        <dbReference type="PROSITE" id="PS51725"/>
    </source>
</evidence>
<accession>A0A7X0U0E5</accession>
<gene>
    <name evidence="2" type="ORF">HD593_005341</name>
</gene>
<dbReference type="RefSeq" id="WP_185104800.1">
    <property type="nucleotide sequence ID" value="NZ_JACHMI010000001.1"/>
</dbReference>
<keyword evidence="3" id="KW-1185">Reference proteome</keyword>
<evidence type="ECO:0000313" key="3">
    <source>
        <dbReference type="Proteomes" id="UP000565579"/>
    </source>
</evidence>
<reference evidence="2 3" key="1">
    <citation type="submission" date="2020-08" db="EMBL/GenBank/DDBJ databases">
        <title>Sequencing the genomes of 1000 actinobacteria strains.</title>
        <authorList>
            <person name="Klenk H.-P."/>
        </authorList>
    </citation>
    <scope>NUCLEOTIDE SEQUENCE [LARGE SCALE GENOMIC DNA]</scope>
    <source>
        <strain evidence="2 3">DSM 43768</strain>
    </source>
</reference>
<name>A0A7X0U0E5_9ACTN</name>
<dbReference type="InterPro" id="IPR011008">
    <property type="entry name" value="Dimeric_a/b-barrel"/>
</dbReference>
<dbReference type="InterPro" id="IPR007138">
    <property type="entry name" value="ABM_dom"/>
</dbReference>
<proteinExistence type="predicted"/>
<evidence type="ECO:0000313" key="2">
    <source>
        <dbReference type="EMBL" id="MBB6550546.1"/>
    </source>
</evidence>
<feature type="domain" description="ABM" evidence="1">
    <location>
        <begin position="2"/>
        <end position="90"/>
    </location>
</feature>
<dbReference type="PROSITE" id="PS51725">
    <property type="entry name" value="ABM"/>
    <property type="match status" value="1"/>
</dbReference>
<dbReference type="Pfam" id="PF03992">
    <property type="entry name" value="ABM"/>
    <property type="match status" value="1"/>
</dbReference>
<dbReference type="SUPFAM" id="SSF54909">
    <property type="entry name" value="Dimeric alpha+beta barrel"/>
    <property type="match status" value="1"/>
</dbReference>
<dbReference type="Gene3D" id="3.30.70.100">
    <property type="match status" value="1"/>
</dbReference>
<dbReference type="EMBL" id="JACHMI010000001">
    <property type="protein sequence ID" value="MBB6550546.1"/>
    <property type="molecule type" value="Genomic_DNA"/>
</dbReference>
<dbReference type="PANTHER" id="PTHR33336:SF1">
    <property type="entry name" value="(4S)-4-HYDROXY-5-PHOSPHONOOXYPENTANE-2,3-DIONE ISOMERASE"/>
    <property type="match status" value="1"/>
</dbReference>
<organism evidence="2 3">
    <name type="scientific">Nonomuraea rubra</name>
    <dbReference type="NCBI Taxonomy" id="46180"/>
    <lineage>
        <taxon>Bacteria</taxon>
        <taxon>Bacillati</taxon>
        <taxon>Actinomycetota</taxon>
        <taxon>Actinomycetes</taxon>
        <taxon>Streptosporangiales</taxon>
        <taxon>Streptosporangiaceae</taxon>
        <taxon>Nonomuraea</taxon>
    </lineage>
</organism>